<reference evidence="1 2" key="1">
    <citation type="submission" date="2014-04" db="EMBL/GenBank/DDBJ databases">
        <authorList>
            <consortium name="DOE Joint Genome Institute"/>
            <person name="Kuo A."/>
            <person name="Kohler A."/>
            <person name="Costa M.D."/>
            <person name="Nagy L.G."/>
            <person name="Floudas D."/>
            <person name="Copeland A."/>
            <person name="Barry K.W."/>
            <person name="Cichocki N."/>
            <person name="Veneault-Fourrey C."/>
            <person name="LaButti K."/>
            <person name="Lindquist E.A."/>
            <person name="Lipzen A."/>
            <person name="Lundell T."/>
            <person name="Morin E."/>
            <person name="Murat C."/>
            <person name="Sun H."/>
            <person name="Tunlid A."/>
            <person name="Henrissat B."/>
            <person name="Grigoriev I.V."/>
            <person name="Hibbett D.S."/>
            <person name="Martin F."/>
            <person name="Nordberg H.P."/>
            <person name="Cantor M.N."/>
            <person name="Hua S.X."/>
        </authorList>
    </citation>
    <scope>NUCLEOTIDE SEQUENCE [LARGE SCALE GENOMIC DNA]</scope>
    <source>
        <strain evidence="1 2">441</strain>
    </source>
</reference>
<dbReference type="HOGENOM" id="CLU_074865_0_0_1"/>
<gene>
    <name evidence="1" type="ORF">PISMIDRAFT_690142</name>
</gene>
<reference evidence="2" key="2">
    <citation type="submission" date="2015-01" db="EMBL/GenBank/DDBJ databases">
        <title>Evolutionary Origins and Diversification of the Mycorrhizal Mutualists.</title>
        <authorList>
            <consortium name="DOE Joint Genome Institute"/>
            <consortium name="Mycorrhizal Genomics Consortium"/>
            <person name="Kohler A."/>
            <person name="Kuo A."/>
            <person name="Nagy L.G."/>
            <person name="Floudas D."/>
            <person name="Copeland A."/>
            <person name="Barry K.W."/>
            <person name="Cichocki N."/>
            <person name="Veneault-Fourrey C."/>
            <person name="LaButti K."/>
            <person name="Lindquist E.A."/>
            <person name="Lipzen A."/>
            <person name="Lundell T."/>
            <person name="Morin E."/>
            <person name="Murat C."/>
            <person name="Riley R."/>
            <person name="Ohm R."/>
            <person name="Sun H."/>
            <person name="Tunlid A."/>
            <person name="Henrissat B."/>
            <person name="Grigoriev I.V."/>
            <person name="Hibbett D.S."/>
            <person name="Martin F."/>
        </authorList>
    </citation>
    <scope>NUCLEOTIDE SEQUENCE [LARGE SCALE GENOMIC DNA]</scope>
    <source>
        <strain evidence="2">441</strain>
    </source>
</reference>
<accession>A0A0C9YN51</accession>
<dbReference type="OrthoDB" id="2667063at2759"/>
<evidence type="ECO:0000313" key="2">
    <source>
        <dbReference type="Proteomes" id="UP000054018"/>
    </source>
</evidence>
<organism evidence="1 2">
    <name type="scientific">Pisolithus microcarpus 441</name>
    <dbReference type="NCBI Taxonomy" id="765257"/>
    <lineage>
        <taxon>Eukaryota</taxon>
        <taxon>Fungi</taxon>
        <taxon>Dikarya</taxon>
        <taxon>Basidiomycota</taxon>
        <taxon>Agaricomycotina</taxon>
        <taxon>Agaricomycetes</taxon>
        <taxon>Agaricomycetidae</taxon>
        <taxon>Boletales</taxon>
        <taxon>Sclerodermatineae</taxon>
        <taxon>Pisolithaceae</taxon>
        <taxon>Pisolithus</taxon>
    </lineage>
</organism>
<dbReference type="AlphaFoldDB" id="A0A0C9YN51"/>
<protein>
    <submittedName>
        <fullName evidence="1">Uncharacterized protein</fullName>
    </submittedName>
</protein>
<evidence type="ECO:0000313" key="1">
    <source>
        <dbReference type="EMBL" id="KIK11702.1"/>
    </source>
</evidence>
<dbReference type="Proteomes" id="UP000054018">
    <property type="component" value="Unassembled WGS sequence"/>
</dbReference>
<dbReference type="EMBL" id="KN834169">
    <property type="protein sequence ID" value="KIK11702.1"/>
    <property type="molecule type" value="Genomic_DNA"/>
</dbReference>
<name>A0A0C9YN51_9AGAM</name>
<proteinExistence type="predicted"/>
<sequence length="326" mass="36617">MSAPPRSHKRKRSIRDTPADLTKMQLARQRLSALQEELRGIEETGVEMAEIMEHVDTLQSILGSTKKLKLSFSSVSRSQLTEMGLKRILFALNDHALDARIAASSVDSKHIDALCFQITRIHRSTSKRFEAGARMILDAVLLTIADISFEAKEKLPVAIFPEMQITSGDGVLVKNTVNQFEVWLTGDVDYGICTYKNEANRARILEAPPDDLMLYTGNHIILVEGKRDKEMLIDCMPEATSQAIALSEVTGKNTVRYILSDGTKWMFQAYTRDAQGNRISYEGPLLTIVQPPVGENSRKDVRRLVELLYHWLRADGDIKDDPLCTV</sequence>
<keyword evidence="2" id="KW-1185">Reference proteome</keyword>